<sequence>MQNPQPASRSKPLLNSIDKRSTYLSSLIELGIVVFLLLTTVAINLRMIRYGLNGLGDSRWHLTWLQHFSKQFFEGIWYPRWLAGTNLGYGSPTFVFYPPLVYYLGVGLKALGLTFEQAVNALFSGAVFLSGVSFYQFGKPHWGRFPAFVGALAYMLSPGVTYLINGGALAWLYSLIWPPLLLLLTHRAVNSARACIGLSMVWALAAVTHLPSFLIAAVGWTIYTLVLLWAHPWRVKLRILLCAPLGWGLAALFLVPAVLEQRYINIDYMLASQAGFKTSLANLVELAKAGVGDIIVRQWLAYIAFAGIAFVGFERRPAQQRMTVILLATVAGLVFLMSDWSWLFWQLNPVLQKIESAVRLAQLQYLVGAALCALAVLSLHNYPGPLKRFSQLLLLTVIGAILLSNFSFGYQMARKSPTLYSGGNGVVVNRPWLEQIMNDPYSDRLIDVPEYRPRLTTEKVDNADYVKETYTPEGFPEVKTTVSGLLPTPQPSQPKLELIQGSGETKVIDWSSYHRQLTLSAQTPVTALLRIYAYPGWQLYANGEHITTQTAFDGRIQFTVAPGDYKIDAFYQKTFAFKLGLAISAVSGLVWLALSYYWFTLS</sequence>
<accession>A0A2W4XTP2</accession>
<evidence type="ECO:0000313" key="3">
    <source>
        <dbReference type="Proteomes" id="UP000249794"/>
    </source>
</evidence>
<feature type="transmembrane region" description="Helical" evidence="1">
    <location>
        <begin position="294"/>
        <end position="313"/>
    </location>
</feature>
<name>A0A2W4XTP2_9CYAN</name>
<evidence type="ECO:0000256" key="1">
    <source>
        <dbReference type="SAM" id="Phobius"/>
    </source>
</evidence>
<feature type="transmembrane region" description="Helical" evidence="1">
    <location>
        <begin position="357"/>
        <end position="377"/>
    </location>
</feature>
<feature type="transmembrane region" description="Helical" evidence="1">
    <location>
        <begin position="170"/>
        <end position="189"/>
    </location>
</feature>
<keyword evidence="1" id="KW-1133">Transmembrane helix</keyword>
<evidence type="ECO:0008006" key="4">
    <source>
        <dbReference type="Google" id="ProtNLM"/>
    </source>
</evidence>
<reference evidence="3" key="1">
    <citation type="submission" date="2018-04" db="EMBL/GenBank/DDBJ databases">
        <authorList>
            <person name="Cornet L."/>
        </authorList>
    </citation>
    <scope>NUCLEOTIDE SEQUENCE [LARGE SCALE GENOMIC DNA]</scope>
</reference>
<feature type="transmembrane region" description="Helical" evidence="1">
    <location>
        <begin position="118"/>
        <end position="138"/>
    </location>
</feature>
<comment type="caution">
    <text evidence="2">The sequence shown here is derived from an EMBL/GenBank/DDBJ whole genome shotgun (WGS) entry which is preliminary data.</text>
</comment>
<feature type="transmembrane region" description="Helical" evidence="1">
    <location>
        <begin position="237"/>
        <end position="259"/>
    </location>
</feature>
<feature type="transmembrane region" description="Helical" evidence="1">
    <location>
        <begin position="389"/>
        <end position="408"/>
    </location>
</feature>
<protein>
    <recommendedName>
        <fullName evidence="4">Membrane protein 6-pyruvoyl-tetrahydropterin synthase-related domain-containing protein</fullName>
    </recommendedName>
</protein>
<dbReference type="AlphaFoldDB" id="A0A2W4XTP2"/>
<dbReference type="EMBL" id="QBMP01000026">
    <property type="protein sequence ID" value="PZO59252.1"/>
    <property type="molecule type" value="Genomic_DNA"/>
</dbReference>
<feature type="transmembrane region" description="Helical" evidence="1">
    <location>
        <begin position="201"/>
        <end position="231"/>
    </location>
</feature>
<evidence type="ECO:0000313" key="2">
    <source>
        <dbReference type="EMBL" id="PZO59252.1"/>
    </source>
</evidence>
<feature type="transmembrane region" description="Helical" evidence="1">
    <location>
        <begin position="325"/>
        <end position="345"/>
    </location>
</feature>
<feature type="transmembrane region" description="Helical" evidence="1">
    <location>
        <begin position="575"/>
        <end position="599"/>
    </location>
</feature>
<feature type="transmembrane region" description="Helical" evidence="1">
    <location>
        <begin position="21"/>
        <end position="43"/>
    </location>
</feature>
<reference evidence="2 3" key="2">
    <citation type="submission" date="2018-06" db="EMBL/GenBank/DDBJ databases">
        <title>Metagenomic assembly of (sub)arctic Cyanobacteria and their associated microbiome from non-axenic cultures.</title>
        <authorList>
            <person name="Baurain D."/>
        </authorList>
    </citation>
    <scope>NUCLEOTIDE SEQUENCE [LARGE SCALE GENOMIC DNA]</scope>
    <source>
        <strain evidence="2">ULC027bin1</strain>
    </source>
</reference>
<keyword evidence="1" id="KW-0472">Membrane</keyword>
<keyword evidence="1" id="KW-0812">Transmembrane</keyword>
<gene>
    <name evidence="2" type="ORF">DCF15_04315</name>
</gene>
<organism evidence="2 3">
    <name type="scientific">Phormidesmis priestleyi</name>
    <dbReference type="NCBI Taxonomy" id="268141"/>
    <lineage>
        <taxon>Bacteria</taxon>
        <taxon>Bacillati</taxon>
        <taxon>Cyanobacteriota</taxon>
        <taxon>Cyanophyceae</taxon>
        <taxon>Leptolyngbyales</taxon>
        <taxon>Leptolyngbyaceae</taxon>
        <taxon>Phormidesmis</taxon>
    </lineage>
</organism>
<proteinExistence type="predicted"/>
<dbReference type="Proteomes" id="UP000249794">
    <property type="component" value="Unassembled WGS sequence"/>
</dbReference>